<evidence type="ECO:0000256" key="1">
    <source>
        <dbReference type="SAM" id="Coils"/>
    </source>
</evidence>
<feature type="coiled-coil region" evidence="1">
    <location>
        <begin position="21"/>
        <end position="48"/>
    </location>
</feature>
<feature type="coiled-coil region" evidence="1">
    <location>
        <begin position="290"/>
        <end position="351"/>
    </location>
</feature>
<keyword evidence="1" id="KW-0175">Coiled coil</keyword>
<dbReference type="PANTHER" id="PTHR22028">
    <property type="entry name" value="SFI1 SPINDLE BODY DOMAIN-CONTAINING PROTEIN-RELATED"/>
    <property type="match status" value="1"/>
</dbReference>
<evidence type="ECO:0000313" key="2">
    <source>
        <dbReference type="EMBL" id="KAG6459212.1"/>
    </source>
</evidence>
<dbReference type="PANTHER" id="PTHR22028:SF5">
    <property type="entry name" value="COILED-COIL DOMAIN-CONTAINING PROTEIN 191"/>
    <property type="match status" value="1"/>
</dbReference>
<dbReference type="EMBL" id="JH668613">
    <property type="protein sequence ID" value="KAG6459212.1"/>
    <property type="molecule type" value="Genomic_DNA"/>
</dbReference>
<gene>
    <name evidence="2" type="ORF">O3G_MSEX011261</name>
</gene>
<proteinExistence type="predicted"/>
<feature type="coiled-coil region" evidence="1">
    <location>
        <begin position="411"/>
        <end position="475"/>
    </location>
</feature>
<protein>
    <submittedName>
        <fullName evidence="2">Uncharacterized protein</fullName>
    </submittedName>
</protein>
<reference evidence="2" key="1">
    <citation type="journal article" date="2016" name="Insect Biochem. Mol. Biol.">
        <title>Multifaceted biological insights from a draft genome sequence of the tobacco hornworm moth, Manduca sexta.</title>
        <authorList>
            <person name="Kanost M.R."/>
            <person name="Arrese E.L."/>
            <person name="Cao X."/>
            <person name="Chen Y.R."/>
            <person name="Chellapilla S."/>
            <person name="Goldsmith M.R."/>
            <person name="Grosse-Wilde E."/>
            <person name="Heckel D.G."/>
            <person name="Herndon N."/>
            <person name="Jiang H."/>
            <person name="Papanicolaou A."/>
            <person name="Qu J."/>
            <person name="Soulages J.L."/>
            <person name="Vogel H."/>
            <person name="Walters J."/>
            <person name="Waterhouse R.M."/>
            <person name="Ahn S.J."/>
            <person name="Almeida F.C."/>
            <person name="An C."/>
            <person name="Aqrawi P."/>
            <person name="Bretschneider A."/>
            <person name="Bryant W.B."/>
            <person name="Bucks S."/>
            <person name="Chao H."/>
            <person name="Chevignon G."/>
            <person name="Christen J.M."/>
            <person name="Clarke D.F."/>
            <person name="Dittmer N.T."/>
            <person name="Ferguson L.C.F."/>
            <person name="Garavelou S."/>
            <person name="Gordon K.H.J."/>
            <person name="Gunaratna R.T."/>
            <person name="Han Y."/>
            <person name="Hauser F."/>
            <person name="He Y."/>
            <person name="Heidel-Fischer H."/>
            <person name="Hirsh A."/>
            <person name="Hu Y."/>
            <person name="Jiang H."/>
            <person name="Kalra D."/>
            <person name="Klinner C."/>
            <person name="Konig C."/>
            <person name="Kovar C."/>
            <person name="Kroll A.R."/>
            <person name="Kuwar S.S."/>
            <person name="Lee S.L."/>
            <person name="Lehman R."/>
            <person name="Li K."/>
            <person name="Li Z."/>
            <person name="Liang H."/>
            <person name="Lovelace S."/>
            <person name="Lu Z."/>
            <person name="Mansfield J.H."/>
            <person name="McCulloch K.J."/>
            <person name="Mathew T."/>
            <person name="Morton B."/>
            <person name="Muzny D.M."/>
            <person name="Neunemann D."/>
            <person name="Ongeri F."/>
            <person name="Pauchet Y."/>
            <person name="Pu L.L."/>
            <person name="Pyrousis I."/>
            <person name="Rao X.J."/>
            <person name="Redding A."/>
            <person name="Roesel C."/>
            <person name="Sanchez-Gracia A."/>
            <person name="Schaack S."/>
            <person name="Shukla A."/>
            <person name="Tetreau G."/>
            <person name="Wang Y."/>
            <person name="Xiong G.H."/>
            <person name="Traut W."/>
            <person name="Walsh T.K."/>
            <person name="Worley K.C."/>
            <person name="Wu D."/>
            <person name="Wu W."/>
            <person name="Wu Y.Q."/>
            <person name="Zhang X."/>
            <person name="Zou Z."/>
            <person name="Zucker H."/>
            <person name="Briscoe A.D."/>
            <person name="Burmester T."/>
            <person name="Clem R.J."/>
            <person name="Feyereisen R."/>
            <person name="Grimmelikhuijzen C.J.P."/>
            <person name="Hamodrakas S.J."/>
            <person name="Hansson B.S."/>
            <person name="Huguet E."/>
            <person name="Jermiin L.S."/>
            <person name="Lan Q."/>
            <person name="Lehman H.K."/>
            <person name="Lorenzen M."/>
            <person name="Merzendorfer H."/>
            <person name="Michalopoulos I."/>
            <person name="Morton D.B."/>
            <person name="Muthukrishnan S."/>
            <person name="Oakeshott J.G."/>
            <person name="Palmer W."/>
            <person name="Park Y."/>
            <person name="Passarelli A.L."/>
            <person name="Rozas J."/>
            <person name="Schwartz L.M."/>
            <person name="Smith W."/>
            <person name="Southgate A."/>
            <person name="Vilcinskas A."/>
            <person name="Vogt R."/>
            <person name="Wang P."/>
            <person name="Werren J."/>
            <person name="Yu X.Q."/>
            <person name="Zhou J.J."/>
            <person name="Brown S.J."/>
            <person name="Scherer S.E."/>
            <person name="Richards S."/>
            <person name="Blissard G.W."/>
        </authorList>
    </citation>
    <scope>NUCLEOTIDE SEQUENCE</scope>
</reference>
<dbReference type="AlphaFoldDB" id="A0A921ZLZ9"/>
<name>A0A921ZLZ9_MANSE</name>
<evidence type="ECO:0000313" key="3">
    <source>
        <dbReference type="Proteomes" id="UP000791440"/>
    </source>
</evidence>
<organism evidence="2 3">
    <name type="scientific">Manduca sexta</name>
    <name type="common">Tobacco hawkmoth</name>
    <name type="synonym">Tobacco hornworm</name>
    <dbReference type="NCBI Taxonomy" id="7130"/>
    <lineage>
        <taxon>Eukaryota</taxon>
        <taxon>Metazoa</taxon>
        <taxon>Ecdysozoa</taxon>
        <taxon>Arthropoda</taxon>
        <taxon>Hexapoda</taxon>
        <taxon>Insecta</taxon>
        <taxon>Pterygota</taxon>
        <taxon>Neoptera</taxon>
        <taxon>Endopterygota</taxon>
        <taxon>Lepidoptera</taxon>
        <taxon>Glossata</taxon>
        <taxon>Ditrysia</taxon>
        <taxon>Bombycoidea</taxon>
        <taxon>Sphingidae</taxon>
        <taxon>Sphinginae</taxon>
        <taxon>Sphingini</taxon>
        <taxon>Manduca</taxon>
    </lineage>
</organism>
<keyword evidence="3" id="KW-1185">Reference proteome</keyword>
<reference evidence="2" key="2">
    <citation type="submission" date="2020-12" db="EMBL/GenBank/DDBJ databases">
        <authorList>
            <person name="Kanost M."/>
        </authorList>
    </citation>
    <scope>NUCLEOTIDE SEQUENCE</scope>
</reference>
<dbReference type="Proteomes" id="UP000791440">
    <property type="component" value="Unassembled WGS sequence"/>
</dbReference>
<sequence length="671" mass="80764">MTKNMHFHGVNKGGILQRSSVKKTKDGCSKLNKEINKLRNAFRRTNLKNQVMFKYSQSVHQNSYIHDEDLFLNRDINEALNDPYISLGDLLNESDELILENDKDFKINTKLRPMRNQTSTNETKKYQLEDCVPENPDEELKTNVIRIDCTYVDKSARTDSIEPDENIDVNTNEIDKKPLDPTISELQSLLIMMTLSSKSNYDEGNDNYERDTIDEKSTLNEPLLENTKINKEFTECEDINEILNIKPILVEMRSYQKIRMKKYVEKWRKYVRKRQEVINQQRQIALSNFFNKLEKKKANVNQSLDSVNKAAALARDYSTYQHRYKVQRQIIALQKAKLEQQNRLIEELKYNKIIEASRQSVDTMREEVRKTYYEIDRQLKPKIKCLTNELKIPEIDESTLALQCLKVPQFLQRMEKRAREREEKHAMIRERRRQMEEERLRLKQQAELAKAEMDKDEKMKRIKELREKRKKEKIDAIRRKQFTERMRALIVMADLHYEKHLLMKFGMRPLKRLLKIKQDNIDKAISHYTFQLKKNVFLHLMWYTEDMVFERNFKAEEFYRKRVLYRAFACLKQNHHEYVLKKQVAEDYYDIYVIQLMFRKFREAIEIIKKENQVKWQAVVNYYNSNIMFKIFTSWRTLPALNALQREQEARKARWRLKVLQVVPDYTPPDN</sequence>
<accession>A0A921ZLZ9</accession>
<dbReference type="OrthoDB" id="6256972at2759"/>
<comment type="caution">
    <text evidence="2">The sequence shown here is derived from an EMBL/GenBank/DDBJ whole genome shotgun (WGS) entry which is preliminary data.</text>
</comment>
<dbReference type="InterPro" id="IPR052270">
    <property type="entry name" value="CACF_protein"/>
</dbReference>